<dbReference type="eggNOG" id="COG4147">
    <property type="taxonomic scope" value="Bacteria"/>
</dbReference>
<comment type="caution">
    <text evidence="1">The sequence shown here is derived from an EMBL/GenBank/DDBJ whole genome shotgun (WGS) entry which is preliminary data.</text>
</comment>
<dbReference type="AlphaFoldDB" id="W4VG71"/>
<gene>
    <name evidence="1" type="ORF">JCM21714_1384</name>
</gene>
<organism evidence="1 2">
    <name type="scientific">Gracilibacillus boraciitolerans JCM 21714</name>
    <dbReference type="NCBI Taxonomy" id="1298598"/>
    <lineage>
        <taxon>Bacteria</taxon>
        <taxon>Bacillati</taxon>
        <taxon>Bacillota</taxon>
        <taxon>Bacilli</taxon>
        <taxon>Bacillales</taxon>
        <taxon>Bacillaceae</taxon>
        <taxon>Gracilibacillus</taxon>
    </lineage>
</organism>
<dbReference type="STRING" id="1298598.JCM21714_1384"/>
<accession>W4VG71</accession>
<evidence type="ECO:0000313" key="1">
    <source>
        <dbReference type="EMBL" id="GAE92390.1"/>
    </source>
</evidence>
<reference evidence="1 2" key="1">
    <citation type="journal article" date="2014" name="Genome Announc.">
        <title>Draft Genome Sequence of the Boron-Tolerant and Moderately Halotolerant Bacterium Gracilibacillus boraciitolerans JCM 21714T.</title>
        <authorList>
            <person name="Ahmed I."/>
            <person name="Oshima K."/>
            <person name="Suda W."/>
            <person name="Kitamura K."/>
            <person name="Iida T."/>
            <person name="Ohmori Y."/>
            <person name="Fujiwara T."/>
            <person name="Hattori M."/>
            <person name="Ohkuma M."/>
        </authorList>
    </citation>
    <scope>NUCLEOTIDE SEQUENCE [LARGE SCALE GENOMIC DNA]</scope>
    <source>
        <strain evidence="1 2">JCM 21714</strain>
    </source>
</reference>
<dbReference type="EMBL" id="BAVS01000004">
    <property type="protein sequence ID" value="GAE92390.1"/>
    <property type="molecule type" value="Genomic_DNA"/>
</dbReference>
<dbReference type="Proteomes" id="UP000019102">
    <property type="component" value="Unassembled WGS sequence"/>
</dbReference>
<keyword evidence="2" id="KW-1185">Reference proteome</keyword>
<sequence>MILNFIVSFIVSRMTPEPPLEIQQLIENVRAPELDEVETKTASNE</sequence>
<evidence type="ECO:0000313" key="2">
    <source>
        <dbReference type="Proteomes" id="UP000019102"/>
    </source>
</evidence>
<proteinExistence type="predicted"/>
<protein>
    <submittedName>
        <fullName evidence="1">Acetate permease ActP</fullName>
    </submittedName>
</protein>
<name>W4VG71_9BACI</name>